<dbReference type="EMBL" id="JABFUD020000003">
    <property type="protein sequence ID" value="KAI5082543.1"/>
    <property type="molecule type" value="Genomic_DNA"/>
</dbReference>
<name>A0A9D4VAC3_ADICA</name>
<proteinExistence type="predicted"/>
<organism evidence="1 2">
    <name type="scientific">Adiantum capillus-veneris</name>
    <name type="common">Maidenhair fern</name>
    <dbReference type="NCBI Taxonomy" id="13818"/>
    <lineage>
        <taxon>Eukaryota</taxon>
        <taxon>Viridiplantae</taxon>
        <taxon>Streptophyta</taxon>
        <taxon>Embryophyta</taxon>
        <taxon>Tracheophyta</taxon>
        <taxon>Polypodiopsida</taxon>
        <taxon>Polypodiidae</taxon>
        <taxon>Polypodiales</taxon>
        <taxon>Pteridineae</taxon>
        <taxon>Pteridaceae</taxon>
        <taxon>Vittarioideae</taxon>
        <taxon>Adiantum</taxon>
    </lineage>
</organism>
<protein>
    <submittedName>
        <fullName evidence="1">Uncharacterized protein</fullName>
    </submittedName>
</protein>
<evidence type="ECO:0000313" key="1">
    <source>
        <dbReference type="EMBL" id="KAI5082543.1"/>
    </source>
</evidence>
<reference evidence="1" key="1">
    <citation type="submission" date="2021-01" db="EMBL/GenBank/DDBJ databases">
        <title>Adiantum capillus-veneris genome.</title>
        <authorList>
            <person name="Fang Y."/>
            <person name="Liao Q."/>
        </authorList>
    </citation>
    <scope>NUCLEOTIDE SEQUENCE</scope>
    <source>
        <strain evidence="1">H3</strain>
        <tissue evidence="1">Leaf</tissue>
    </source>
</reference>
<comment type="caution">
    <text evidence="1">The sequence shown here is derived from an EMBL/GenBank/DDBJ whole genome shotgun (WGS) entry which is preliminary data.</text>
</comment>
<dbReference type="AlphaFoldDB" id="A0A9D4VAC3"/>
<gene>
    <name evidence="1" type="ORF">GOP47_0002286</name>
</gene>
<dbReference type="Proteomes" id="UP000886520">
    <property type="component" value="Chromosome 2"/>
</dbReference>
<accession>A0A9D4VAC3</accession>
<evidence type="ECO:0000313" key="2">
    <source>
        <dbReference type="Proteomes" id="UP000886520"/>
    </source>
</evidence>
<keyword evidence="2" id="KW-1185">Reference proteome</keyword>
<sequence>MYGDVLINCKFQKRDISMALAHAQQHFAGLVNCAKHMLMPFFKAMELNYSTAPTHVRPLQLFISTPRPNTKKKRDRKGEQKHSFSVCCNIRPRHQGNEDEDQKQCGPII</sequence>